<evidence type="ECO:0000313" key="4">
    <source>
        <dbReference type="Proteomes" id="UP000664344"/>
    </source>
</evidence>
<keyword evidence="4" id="KW-1185">Reference proteome</keyword>
<dbReference type="InterPro" id="IPR051091">
    <property type="entry name" value="O-Glucosyltr/Glycosyltrsf_90"/>
</dbReference>
<proteinExistence type="predicted"/>
<dbReference type="EMBL" id="JAFKDB010000016">
    <property type="protein sequence ID" value="MBN7770568.1"/>
    <property type="molecule type" value="Genomic_DNA"/>
</dbReference>
<keyword evidence="1" id="KW-0808">Transferase</keyword>
<dbReference type="SMART" id="SM00672">
    <property type="entry name" value="CAP10"/>
    <property type="match status" value="1"/>
</dbReference>
<name>A0ABS3BFF3_9GAMM</name>
<evidence type="ECO:0000259" key="2">
    <source>
        <dbReference type="SMART" id="SM00672"/>
    </source>
</evidence>
<dbReference type="PANTHER" id="PTHR12203">
    <property type="entry name" value="KDEL LYS-ASP-GLU-LEU CONTAINING - RELATED"/>
    <property type="match status" value="1"/>
</dbReference>
<comment type="caution">
    <text evidence="3">The sequence shown here is derived from an EMBL/GenBank/DDBJ whole genome shotgun (WGS) entry which is preliminary data.</text>
</comment>
<dbReference type="PANTHER" id="PTHR12203:SF35">
    <property type="entry name" value="PROTEIN O-GLUCOSYLTRANSFERASE 1"/>
    <property type="match status" value="1"/>
</dbReference>
<dbReference type="Proteomes" id="UP000664344">
    <property type="component" value="Unassembled WGS sequence"/>
</dbReference>
<feature type="domain" description="Glycosyl transferase CAP10" evidence="2">
    <location>
        <begin position="114"/>
        <end position="315"/>
    </location>
</feature>
<accession>A0ABS3BFF3</accession>
<evidence type="ECO:0000313" key="3">
    <source>
        <dbReference type="EMBL" id="MBN7770568.1"/>
    </source>
</evidence>
<evidence type="ECO:0000256" key="1">
    <source>
        <dbReference type="ARBA" id="ARBA00022679"/>
    </source>
</evidence>
<protein>
    <submittedName>
        <fullName evidence="3">Lipopolysaccharide A protein</fullName>
    </submittedName>
</protein>
<dbReference type="RefSeq" id="WP_206557704.1">
    <property type="nucleotide sequence ID" value="NZ_JAFKDB010000016.1"/>
</dbReference>
<organism evidence="3 4">
    <name type="scientific">Marinobacter daepoensis</name>
    <dbReference type="NCBI Taxonomy" id="262077"/>
    <lineage>
        <taxon>Bacteria</taxon>
        <taxon>Pseudomonadati</taxon>
        <taxon>Pseudomonadota</taxon>
        <taxon>Gammaproteobacteria</taxon>
        <taxon>Pseudomonadales</taxon>
        <taxon>Marinobacteraceae</taxon>
        <taxon>Marinobacter</taxon>
    </lineage>
</organism>
<dbReference type="InterPro" id="IPR006598">
    <property type="entry name" value="CAP10"/>
</dbReference>
<sequence length="324" mass="37908">MAKQNIRLNRFHKAGFYAANTLSGVLPWIWWSQQRDRLLSELESLSPDTRSDIMARVRYYNRLHQAFTPAPDAEPIRSFSPRNKSSAYYFDLRNVIRYFPRQARVAYQLGDVTTVPEHPRFVKSRPIDATGDNAHSVLLKLNTVRHYLKVEDNLAFEQKRPVAVWRGKSNHPERVAFARQWGNSSLCDIGCVRHKETEDQPYHKPFMSIPEQLEHQFIVSVEGIDVATNLKWIMASNSLCMMRRPRFETWFMEGTLQPGVHYVELKDNFSDLEQKIAYYREHPAEAKNIIRNAQRYAARFSNVAHERLTSLLVIDRYLRLSGQI</sequence>
<dbReference type="Pfam" id="PF05686">
    <property type="entry name" value="Glyco_transf_90"/>
    <property type="match status" value="1"/>
</dbReference>
<reference evidence="3 4" key="1">
    <citation type="submission" date="2021-02" db="EMBL/GenBank/DDBJ databases">
        <title>PHA producing bacteria isolated from coastal sediment in Guangdong, Shenzhen.</title>
        <authorList>
            <person name="Zheng W."/>
            <person name="Yu S."/>
            <person name="Huang Y."/>
        </authorList>
    </citation>
    <scope>NUCLEOTIDE SEQUENCE [LARGE SCALE GENOMIC DNA]</scope>
    <source>
        <strain evidence="3 4">TN21-5</strain>
    </source>
</reference>
<gene>
    <name evidence="3" type="ORF">JYP53_11715</name>
</gene>